<sequence>MALFLMASAIAFPGASVAIAINLLFAGLLTILLPAINTSLKTPGTLGFFSGLNVVAFTLIYFLVEETKQLTLEELDLVYDNPKSMFAGYQLKYNMLYYLKSQLGGEIFYHEADVDGISLRVSARVSGGPGAVAGFFTYNNDTQESDVEILTRDGNTRLHFSNQPTADARDYQIPGATFNESLPYKPTHDWTVYRLDWLPHDNTNVWYADGKVLSSTQVSVPSVLSTVFINMWGNGDPWSGHMAVDDKARLDIQWIEMALTLR</sequence>
<evidence type="ECO:0008006" key="8">
    <source>
        <dbReference type="Google" id="ProtNLM"/>
    </source>
</evidence>
<feature type="transmembrane region" description="Helical" evidence="5">
    <location>
        <begin position="44"/>
        <end position="64"/>
    </location>
</feature>
<dbReference type="PANTHER" id="PTHR38121">
    <property type="entry name" value="GH16 DOMAIN-CONTAINING PROTEIN"/>
    <property type="match status" value="1"/>
</dbReference>
<proteinExistence type="predicted"/>
<dbReference type="CDD" id="cd00413">
    <property type="entry name" value="Glyco_hydrolase_16"/>
    <property type="match status" value="1"/>
</dbReference>
<dbReference type="InterPro" id="IPR013320">
    <property type="entry name" value="ConA-like_dom_sf"/>
</dbReference>
<dbReference type="Pfam" id="PF00083">
    <property type="entry name" value="Sugar_tr"/>
    <property type="match status" value="1"/>
</dbReference>
<evidence type="ECO:0000256" key="2">
    <source>
        <dbReference type="ARBA" id="ARBA00022692"/>
    </source>
</evidence>
<evidence type="ECO:0000256" key="1">
    <source>
        <dbReference type="ARBA" id="ARBA00004370"/>
    </source>
</evidence>
<dbReference type="PANTHER" id="PTHR38121:SF4">
    <property type="entry name" value="GH16 DOMAIN-CONTAINING PROTEIN-RELATED"/>
    <property type="match status" value="1"/>
</dbReference>
<reference evidence="6 7" key="1">
    <citation type="journal article" date="2025" name="Microbiol. Resour. Announc.">
        <title>Draft genome sequences for Neonectria magnoliae and Neonectria punicea, canker pathogens of Liriodendron tulipifera and Acer saccharum in West Virginia.</title>
        <authorList>
            <person name="Petronek H.M."/>
            <person name="Kasson M.T."/>
            <person name="Metheny A.M."/>
            <person name="Stauder C.M."/>
            <person name="Lovett B."/>
            <person name="Lynch S.C."/>
            <person name="Garnas J.R."/>
            <person name="Kasson L.R."/>
            <person name="Stajich J.E."/>
        </authorList>
    </citation>
    <scope>NUCLEOTIDE SEQUENCE [LARGE SCALE GENOMIC DNA]</scope>
    <source>
        <strain evidence="6 7">NRRL 64651</strain>
    </source>
</reference>
<evidence type="ECO:0000256" key="5">
    <source>
        <dbReference type="SAM" id="Phobius"/>
    </source>
</evidence>
<keyword evidence="7" id="KW-1185">Reference proteome</keyword>
<evidence type="ECO:0000256" key="4">
    <source>
        <dbReference type="ARBA" id="ARBA00023136"/>
    </source>
</evidence>
<comment type="caution">
    <text evidence="6">The sequence shown here is derived from an EMBL/GenBank/DDBJ whole genome shotgun (WGS) entry which is preliminary data.</text>
</comment>
<evidence type="ECO:0000313" key="7">
    <source>
        <dbReference type="Proteomes" id="UP001498421"/>
    </source>
</evidence>
<accession>A0ABR1I8F5</accession>
<comment type="subcellular location">
    <subcellularLocation>
        <location evidence="1">Membrane</location>
    </subcellularLocation>
</comment>
<keyword evidence="4 5" id="KW-0472">Membrane</keyword>
<dbReference type="SUPFAM" id="SSF49899">
    <property type="entry name" value="Concanavalin A-like lectins/glucanases"/>
    <property type="match status" value="1"/>
</dbReference>
<dbReference type="Gene3D" id="1.20.1250.20">
    <property type="entry name" value="MFS general substrate transporter like domains"/>
    <property type="match status" value="1"/>
</dbReference>
<name>A0ABR1I8F5_9HYPO</name>
<evidence type="ECO:0000313" key="6">
    <source>
        <dbReference type="EMBL" id="KAK7429138.1"/>
    </source>
</evidence>
<keyword evidence="2 5" id="KW-0812">Transmembrane</keyword>
<dbReference type="EMBL" id="JAZAVK010000032">
    <property type="protein sequence ID" value="KAK7429138.1"/>
    <property type="molecule type" value="Genomic_DNA"/>
</dbReference>
<dbReference type="Gene3D" id="2.60.120.200">
    <property type="match status" value="1"/>
</dbReference>
<keyword evidence="3 5" id="KW-1133">Transmembrane helix</keyword>
<gene>
    <name evidence="6" type="ORF">QQZ08_004353</name>
</gene>
<evidence type="ECO:0000256" key="3">
    <source>
        <dbReference type="ARBA" id="ARBA00022989"/>
    </source>
</evidence>
<organism evidence="6 7">
    <name type="scientific">Neonectria magnoliae</name>
    <dbReference type="NCBI Taxonomy" id="2732573"/>
    <lineage>
        <taxon>Eukaryota</taxon>
        <taxon>Fungi</taxon>
        <taxon>Dikarya</taxon>
        <taxon>Ascomycota</taxon>
        <taxon>Pezizomycotina</taxon>
        <taxon>Sordariomycetes</taxon>
        <taxon>Hypocreomycetidae</taxon>
        <taxon>Hypocreales</taxon>
        <taxon>Nectriaceae</taxon>
        <taxon>Neonectria</taxon>
    </lineage>
</organism>
<dbReference type="InterPro" id="IPR036259">
    <property type="entry name" value="MFS_trans_sf"/>
</dbReference>
<dbReference type="InterPro" id="IPR005828">
    <property type="entry name" value="MFS_sugar_transport-like"/>
</dbReference>
<dbReference type="Proteomes" id="UP001498421">
    <property type="component" value="Unassembled WGS sequence"/>
</dbReference>
<protein>
    <recommendedName>
        <fullName evidence="8">GH16 domain-containing protein</fullName>
    </recommendedName>
</protein>